<organism evidence="1 2">
    <name type="scientific">Strongylus vulgaris</name>
    <name type="common">Blood worm</name>
    <dbReference type="NCBI Taxonomy" id="40348"/>
    <lineage>
        <taxon>Eukaryota</taxon>
        <taxon>Metazoa</taxon>
        <taxon>Ecdysozoa</taxon>
        <taxon>Nematoda</taxon>
        <taxon>Chromadorea</taxon>
        <taxon>Rhabditida</taxon>
        <taxon>Rhabditina</taxon>
        <taxon>Rhabditomorpha</taxon>
        <taxon>Strongyloidea</taxon>
        <taxon>Strongylidae</taxon>
        <taxon>Strongylus</taxon>
    </lineage>
</organism>
<dbReference type="EMBL" id="UYYB01118552">
    <property type="protein sequence ID" value="VDM82634.1"/>
    <property type="molecule type" value="Genomic_DNA"/>
</dbReference>
<proteinExistence type="predicted"/>
<gene>
    <name evidence="1" type="ORF">SVUK_LOCUS17632</name>
</gene>
<name>A0A3P7JUS8_STRVU</name>
<reference evidence="1 2" key="1">
    <citation type="submission" date="2018-11" db="EMBL/GenBank/DDBJ databases">
        <authorList>
            <consortium name="Pathogen Informatics"/>
        </authorList>
    </citation>
    <scope>NUCLEOTIDE SEQUENCE [LARGE SCALE GENOMIC DNA]</scope>
</reference>
<dbReference type="AlphaFoldDB" id="A0A3P7JUS8"/>
<keyword evidence="2" id="KW-1185">Reference proteome</keyword>
<accession>A0A3P7JUS8</accession>
<dbReference type="Proteomes" id="UP000270094">
    <property type="component" value="Unassembled WGS sequence"/>
</dbReference>
<dbReference type="OrthoDB" id="1594986at2759"/>
<protein>
    <submittedName>
        <fullName evidence="1">Uncharacterized protein</fullName>
    </submittedName>
</protein>
<sequence>MGIALAGEDLSEEITAPIHKLILTESPLTSVFVLYNNIYDFRMWRKSVDVRVSDLKALCSSSARDNIMNCPSSSSDSIFRIELPNGKTTVISHGNQDLKQLLEKVCIKLAVQPEFFELIRGNDGEWKLLMREEYEVEKRHAKLGLTIYAYNDNGVIKAEVFPIPQATECAAEFKCKDGVIRRSQVYGQKKM</sequence>
<evidence type="ECO:0000313" key="2">
    <source>
        <dbReference type="Proteomes" id="UP000270094"/>
    </source>
</evidence>
<evidence type="ECO:0000313" key="1">
    <source>
        <dbReference type="EMBL" id="VDM82634.1"/>
    </source>
</evidence>